<dbReference type="InterPro" id="IPR001647">
    <property type="entry name" value="HTH_TetR"/>
</dbReference>
<feature type="DNA-binding region" description="H-T-H motif" evidence="2">
    <location>
        <begin position="29"/>
        <end position="48"/>
    </location>
</feature>
<dbReference type="PROSITE" id="PS50977">
    <property type="entry name" value="HTH_TETR_2"/>
    <property type="match status" value="1"/>
</dbReference>
<comment type="caution">
    <text evidence="4">The sequence shown here is derived from an EMBL/GenBank/DDBJ whole genome shotgun (WGS) entry which is preliminary data.</text>
</comment>
<dbReference type="InterPro" id="IPR039532">
    <property type="entry name" value="TetR_C_Firmicutes"/>
</dbReference>
<sequence>MDRRVKKSRQALFEAFMTLSATHAMDKLSVAMITDQADVNRGTFYLHFKDKFDLRKQCVDMHLQQLMTGCSNGSVEGVFTAKQAMRSTFNYLKEHAAFYRDMFSGEDTLFFRKRMEEMLREGFQEADEIKKIKDELDREILIQAQISASAGLIEWWLFHEDTLPIDDVLERFIRLLPFYK</sequence>
<evidence type="ECO:0000313" key="5">
    <source>
        <dbReference type="Proteomes" id="UP001143543"/>
    </source>
</evidence>
<dbReference type="Gene3D" id="1.10.357.10">
    <property type="entry name" value="Tetracycline Repressor, domain 2"/>
    <property type="match status" value="1"/>
</dbReference>
<dbReference type="Proteomes" id="UP001143543">
    <property type="component" value="Unassembled WGS sequence"/>
</dbReference>
<dbReference type="Pfam" id="PF14278">
    <property type="entry name" value="TetR_C_8"/>
    <property type="match status" value="1"/>
</dbReference>
<dbReference type="InterPro" id="IPR050624">
    <property type="entry name" value="HTH-type_Tx_Regulator"/>
</dbReference>
<proteinExistence type="predicted"/>
<dbReference type="InterPro" id="IPR036271">
    <property type="entry name" value="Tet_transcr_reg_TetR-rel_C_sf"/>
</dbReference>
<dbReference type="SUPFAM" id="SSF46689">
    <property type="entry name" value="Homeodomain-like"/>
    <property type="match status" value="1"/>
</dbReference>
<name>A0ABQ5MJ18_9FLAO</name>
<keyword evidence="5" id="KW-1185">Reference proteome</keyword>
<dbReference type="EMBL" id="BRVO01000002">
    <property type="protein sequence ID" value="GLB49410.1"/>
    <property type="molecule type" value="Genomic_DNA"/>
</dbReference>
<evidence type="ECO:0000313" key="4">
    <source>
        <dbReference type="EMBL" id="GLB49410.1"/>
    </source>
</evidence>
<keyword evidence="1 2" id="KW-0238">DNA-binding</keyword>
<organism evidence="4 5">
    <name type="scientific">Neptunitalea lumnitzerae</name>
    <dbReference type="NCBI Taxonomy" id="2965509"/>
    <lineage>
        <taxon>Bacteria</taxon>
        <taxon>Pseudomonadati</taxon>
        <taxon>Bacteroidota</taxon>
        <taxon>Flavobacteriia</taxon>
        <taxon>Flavobacteriales</taxon>
        <taxon>Flavobacteriaceae</taxon>
        <taxon>Neptunitalea</taxon>
    </lineage>
</organism>
<dbReference type="RefSeq" id="WP_281765048.1">
    <property type="nucleotide sequence ID" value="NZ_BRVO01000002.1"/>
</dbReference>
<dbReference type="PANTHER" id="PTHR43479:SF11">
    <property type="entry name" value="ACREF_ENVCD OPERON REPRESSOR-RELATED"/>
    <property type="match status" value="1"/>
</dbReference>
<accession>A0ABQ5MJ18</accession>
<evidence type="ECO:0000256" key="1">
    <source>
        <dbReference type="ARBA" id="ARBA00023125"/>
    </source>
</evidence>
<evidence type="ECO:0000256" key="2">
    <source>
        <dbReference type="PROSITE-ProRule" id="PRU00335"/>
    </source>
</evidence>
<feature type="domain" description="HTH tetR-type" evidence="3">
    <location>
        <begin position="6"/>
        <end position="66"/>
    </location>
</feature>
<dbReference type="InterPro" id="IPR009057">
    <property type="entry name" value="Homeodomain-like_sf"/>
</dbReference>
<protein>
    <submittedName>
        <fullName evidence="4">TetR family transcriptional regulator</fullName>
    </submittedName>
</protein>
<dbReference type="Pfam" id="PF00440">
    <property type="entry name" value="TetR_N"/>
    <property type="match status" value="1"/>
</dbReference>
<gene>
    <name evidence="4" type="ORF">Y10_17780</name>
</gene>
<dbReference type="PANTHER" id="PTHR43479">
    <property type="entry name" value="ACREF/ENVCD OPERON REPRESSOR-RELATED"/>
    <property type="match status" value="1"/>
</dbReference>
<dbReference type="SUPFAM" id="SSF48498">
    <property type="entry name" value="Tetracyclin repressor-like, C-terminal domain"/>
    <property type="match status" value="1"/>
</dbReference>
<reference evidence="4" key="1">
    <citation type="submission" date="2022-07" db="EMBL/GenBank/DDBJ databases">
        <title>Taxonomy of Novel Oxalotrophic and Methylotrophic Bacteria.</title>
        <authorList>
            <person name="Sahin N."/>
            <person name="Tani A."/>
        </authorList>
    </citation>
    <scope>NUCLEOTIDE SEQUENCE</scope>
    <source>
        <strain evidence="4">Y10</strain>
    </source>
</reference>
<evidence type="ECO:0000259" key="3">
    <source>
        <dbReference type="PROSITE" id="PS50977"/>
    </source>
</evidence>